<dbReference type="OrthoDB" id="9800438at2"/>
<reference evidence="2 3" key="1">
    <citation type="submission" date="2014-09" db="EMBL/GenBank/DDBJ databases">
        <authorList>
            <person name="Chan K.-G."/>
        </authorList>
    </citation>
    <scope>NUCLEOTIDE SEQUENCE [LARGE SCALE GENOMIC DNA]</scope>
    <source>
        <strain evidence="2 3">ND07</strain>
    </source>
</reference>
<dbReference type="PROSITE" id="PS51819">
    <property type="entry name" value="VOC"/>
    <property type="match status" value="1"/>
</dbReference>
<dbReference type="STRING" id="157783.LK03_04855"/>
<dbReference type="KEGG" id="psw:LK03_04855"/>
<protein>
    <submittedName>
        <fullName evidence="2">Lactoylglutathione lyase</fullName>
    </submittedName>
</protein>
<organism evidence="2 3">
    <name type="scientific">Pseudomonas cremoricolorata</name>
    <dbReference type="NCBI Taxonomy" id="157783"/>
    <lineage>
        <taxon>Bacteria</taxon>
        <taxon>Pseudomonadati</taxon>
        <taxon>Pseudomonadota</taxon>
        <taxon>Gammaproteobacteria</taxon>
        <taxon>Pseudomonadales</taxon>
        <taxon>Pseudomonadaceae</taxon>
        <taxon>Pseudomonas</taxon>
    </lineage>
</organism>
<dbReference type="Gene3D" id="3.10.180.10">
    <property type="entry name" value="2,3-Dihydroxybiphenyl 1,2-Dioxygenase, domain 1"/>
    <property type="match status" value="1"/>
</dbReference>
<dbReference type="InterPro" id="IPR029068">
    <property type="entry name" value="Glyas_Bleomycin-R_OHBP_Dase"/>
</dbReference>
<dbReference type="eggNOG" id="COG0346">
    <property type="taxonomic scope" value="Bacteria"/>
</dbReference>
<proteinExistence type="predicted"/>
<dbReference type="CDD" id="cd07262">
    <property type="entry name" value="VOC_like"/>
    <property type="match status" value="1"/>
</dbReference>
<dbReference type="InterPro" id="IPR004360">
    <property type="entry name" value="Glyas_Fos-R_dOase_dom"/>
</dbReference>
<dbReference type="AlphaFoldDB" id="A0A089WQ61"/>
<keyword evidence="2" id="KW-0456">Lyase</keyword>
<dbReference type="EMBL" id="CP009455">
    <property type="protein sequence ID" value="AIR88627.1"/>
    <property type="molecule type" value="Genomic_DNA"/>
</dbReference>
<evidence type="ECO:0000259" key="1">
    <source>
        <dbReference type="PROSITE" id="PS51819"/>
    </source>
</evidence>
<feature type="domain" description="VOC" evidence="1">
    <location>
        <begin position="1"/>
        <end position="129"/>
    </location>
</feature>
<evidence type="ECO:0000313" key="3">
    <source>
        <dbReference type="Proteomes" id="UP000029493"/>
    </source>
</evidence>
<dbReference type="PANTHER" id="PTHR35006">
    <property type="entry name" value="GLYOXALASE FAMILY PROTEIN (AFU_ORTHOLOGUE AFUA_5G14830)"/>
    <property type="match status" value="1"/>
</dbReference>
<dbReference type="InterPro" id="IPR037523">
    <property type="entry name" value="VOC_core"/>
</dbReference>
<dbReference type="Pfam" id="PF00903">
    <property type="entry name" value="Glyoxalase"/>
    <property type="match status" value="1"/>
</dbReference>
<dbReference type="PANTHER" id="PTHR35006:SF1">
    <property type="entry name" value="BLL2941 PROTEIN"/>
    <property type="match status" value="1"/>
</dbReference>
<evidence type="ECO:0000313" key="2">
    <source>
        <dbReference type="EMBL" id="AIR88627.1"/>
    </source>
</evidence>
<name>A0A089WQ61_9PSED</name>
<dbReference type="GO" id="GO:0016829">
    <property type="term" value="F:lyase activity"/>
    <property type="evidence" value="ECO:0007669"/>
    <property type="project" value="UniProtKB-KW"/>
</dbReference>
<keyword evidence="3" id="KW-1185">Reference proteome</keyword>
<dbReference type="Proteomes" id="UP000029493">
    <property type="component" value="Chromosome"/>
</dbReference>
<dbReference type="SUPFAM" id="SSF54593">
    <property type="entry name" value="Glyoxalase/Bleomycin resistance protein/Dihydroxybiphenyl dioxygenase"/>
    <property type="match status" value="1"/>
</dbReference>
<accession>A0A089WQ61</accession>
<sequence>MFSHIQLGAKDLAGMTAFYDAVLAPLGLERIEEPHDGGPTGAGWHDKAVAWRRFYIQLPINGLPATWGNGTQVSFLARSSEAVDQAWATALAQGGIDEGAPGLRPHYAEDYYGAYCRDPEGNKLCFVCYTAHPEITAQG</sequence>
<gene>
    <name evidence="2" type="ORF">LK03_04855</name>
</gene>
<dbReference type="RefSeq" id="WP_038411312.1">
    <property type="nucleotide sequence ID" value="NZ_CP009455.1"/>
</dbReference>